<gene>
    <name evidence="1" type="ORF">NX02_29380</name>
</gene>
<reference evidence="1 2" key="1">
    <citation type="submission" date="2013-07" db="EMBL/GenBank/DDBJ databases">
        <title>Completed genome of Sphingomonas sanxanigenens NX02.</title>
        <authorList>
            <person name="Ma T."/>
            <person name="Huang H."/>
            <person name="Wu M."/>
            <person name="Li X."/>
            <person name="Li G."/>
        </authorList>
    </citation>
    <scope>NUCLEOTIDE SEQUENCE [LARGE SCALE GENOMIC DNA]</scope>
    <source>
        <strain evidence="1 2">NX02</strain>
    </source>
</reference>
<dbReference type="OrthoDB" id="7596214at2"/>
<dbReference type="STRING" id="1123269.NX02_29380"/>
<dbReference type="Proteomes" id="UP000018851">
    <property type="component" value="Chromosome"/>
</dbReference>
<dbReference type="EMBL" id="CP006644">
    <property type="protein sequence ID" value="AHE57440.1"/>
    <property type="molecule type" value="Genomic_DNA"/>
</dbReference>
<accession>W0ANY1</accession>
<organism evidence="1 2">
    <name type="scientific">Sphingomonas sanxanigenens DSM 19645 = NX02</name>
    <dbReference type="NCBI Taxonomy" id="1123269"/>
    <lineage>
        <taxon>Bacteria</taxon>
        <taxon>Pseudomonadati</taxon>
        <taxon>Pseudomonadota</taxon>
        <taxon>Alphaproteobacteria</taxon>
        <taxon>Sphingomonadales</taxon>
        <taxon>Sphingomonadaceae</taxon>
        <taxon>Sphingomonas</taxon>
    </lineage>
</organism>
<dbReference type="eggNOG" id="ENOG502ZZRQ">
    <property type="taxonomic scope" value="Bacteria"/>
</dbReference>
<dbReference type="KEGG" id="ssan:NX02_29380"/>
<dbReference type="HOGENOM" id="CLU_1926225_0_0_5"/>
<dbReference type="AlphaFoldDB" id="W0ANY1"/>
<evidence type="ECO:0000313" key="1">
    <source>
        <dbReference type="EMBL" id="AHE57440.1"/>
    </source>
</evidence>
<protein>
    <submittedName>
        <fullName evidence="1">Uncharacterized protein</fullName>
    </submittedName>
</protein>
<proteinExistence type="predicted"/>
<dbReference type="RefSeq" id="WP_025295527.1">
    <property type="nucleotide sequence ID" value="NZ_CP006644.1"/>
</dbReference>
<evidence type="ECO:0000313" key="2">
    <source>
        <dbReference type="Proteomes" id="UP000018851"/>
    </source>
</evidence>
<dbReference type="PATRIC" id="fig|1123269.5.peg.5759"/>
<sequence length="140" mass="14705">MAAIVEPLGAARNRRFGATLLTDYLGDPLPIAGATAIMEVRLYPGAAGAALASDASVTMVDEGQIGTMVDPADGVSKPLRRLRLEPSIPMEAIRDLPGQNAPEAGDPQSFSYEVLIEYADGLRDPLWLGDFIVEAGVVAP</sequence>
<keyword evidence="2" id="KW-1185">Reference proteome</keyword>
<name>W0ANY1_9SPHN</name>